<feature type="domain" description="MannoseP isomerase/GMP-like beta-helix" evidence="23">
    <location>
        <begin position="294"/>
        <end position="348"/>
    </location>
</feature>
<dbReference type="STRING" id="1328314.Achr_31290"/>
<evidence type="ECO:0000256" key="13">
    <source>
        <dbReference type="ARBA" id="ARBA00023134"/>
    </source>
</evidence>
<keyword evidence="14 24" id="KW-0413">Isomerase</keyword>
<evidence type="ECO:0000256" key="18">
    <source>
        <dbReference type="ARBA" id="ARBA00057590"/>
    </source>
</evidence>
<dbReference type="PANTHER" id="PTHR46390:SF1">
    <property type="entry name" value="MANNOSE-1-PHOSPHATE GUANYLYLTRANSFERASE"/>
    <property type="match status" value="1"/>
</dbReference>
<dbReference type="FunFam" id="2.60.120.10:FF:000032">
    <property type="entry name" value="Mannose-1-phosphate guanylyltransferase/mannose-6-phosphate isomerase"/>
    <property type="match status" value="1"/>
</dbReference>
<dbReference type="Gene3D" id="2.60.120.10">
    <property type="entry name" value="Jelly Rolls"/>
    <property type="match status" value="1"/>
</dbReference>
<evidence type="ECO:0000259" key="22">
    <source>
        <dbReference type="Pfam" id="PF01050"/>
    </source>
</evidence>
<dbReference type="Proteomes" id="UP000068210">
    <property type="component" value="Chromosome"/>
</dbReference>
<evidence type="ECO:0000256" key="3">
    <source>
        <dbReference type="ARBA" id="ARBA00004666"/>
    </source>
</evidence>
<comment type="catalytic activity">
    <reaction evidence="1">
        <text>D-mannose 6-phosphate = D-fructose 6-phosphate</text>
        <dbReference type="Rhea" id="RHEA:12356"/>
        <dbReference type="ChEBI" id="CHEBI:58735"/>
        <dbReference type="ChEBI" id="CHEBI:61527"/>
        <dbReference type="EC" id="5.3.1.8"/>
    </reaction>
</comment>
<evidence type="ECO:0000313" key="25">
    <source>
        <dbReference type="Proteomes" id="UP000068210"/>
    </source>
</evidence>
<reference evidence="24 25" key="1">
    <citation type="journal article" date="2015" name="PLoS ONE">
        <title>Azotobacter Genomes: The Genome of Azotobacter chroococcum NCIMB 8003 (ATCC 4412).</title>
        <authorList>
            <person name="Robson R.L."/>
            <person name="Jones R."/>
            <person name="Robson R.M."/>
            <person name="Schwartz A."/>
            <person name="Richardson T.H."/>
        </authorList>
    </citation>
    <scope>NUCLEOTIDE SEQUENCE [LARGE SCALE GENOMIC DNA]</scope>
    <source>
        <strain evidence="24 25">NCIMB 8003</strain>
    </source>
</reference>
<feature type="domain" description="Nucleotidyl transferase" evidence="21">
    <location>
        <begin position="3"/>
        <end position="288"/>
    </location>
</feature>
<dbReference type="HOGENOM" id="CLU_035527_1_0_6"/>
<comment type="pathway">
    <text evidence="3">Nucleotide-sugar biosynthesis; GDP-alpha-D-mannose biosynthesis; alpha-D-mannose 1-phosphate from D-fructose 6-phosphate: step 1/2.</text>
</comment>
<evidence type="ECO:0000256" key="1">
    <source>
        <dbReference type="ARBA" id="ARBA00000757"/>
    </source>
</evidence>
<keyword evidence="16" id="KW-0170">Cobalt</keyword>
<comment type="catalytic activity">
    <reaction evidence="17">
        <text>alpha-D-mannose 1-phosphate + GTP + H(+) = GDP-alpha-D-mannose + diphosphate</text>
        <dbReference type="Rhea" id="RHEA:15229"/>
        <dbReference type="ChEBI" id="CHEBI:15378"/>
        <dbReference type="ChEBI" id="CHEBI:33019"/>
        <dbReference type="ChEBI" id="CHEBI:37565"/>
        <dbReference type="ChEBI" id="CHEBI:57527"/>
        <dbReference type="ChEBI" id="CHEBI:58409"/>
        <dbReference type="EC" id="2.7.7.13"/>
    </reaction>
</comment>
<dbReference type="EMBL" id="CP010415">
    <property type="protein sequence ID" value="AJE22538.1"/>
    <property type="molecule type" value="Genomic_DNA"/>
</dbReference>
<feature type="domain" description="Mannose-6-phosphate isomerase type II C-terminal" evidence="22">
    <location>
        <begin position="352"/>
        <end position="466"/>
    </location>
</feature>
<dbReference type="EC" id="5.3.1.8" evidence="7"/>
<comment type="subunit">
    <text evidence="6">Monomer.</text>
</comment>
<dbReference type="CDD" id="cd02213">
    <property type="entry name" value="cupin_PMI_typeII_C"/>
    <property type="match status" value="1"/>
</dbReference>
<sequence length="481" mass="53520">MIPVILSGGSGSRLWPLSRKQYPKQFLALTSERTLFQQTLQRLAFEGMQSPIVVCNQEHRFIVKEQLEAVGLHVQGLVLEPFGRNTAPAIALTAMKLLAEGRDELLLVLPADHVLADQQAFEQSLKVAAQAAEMGEMVLFGIPAHRPETGYGYIKCDLAVQDSLPEGANRVLQFVEKPDLARAREFVESGNYFWNSGVFLFRASRFLEELKEHDPDIYDNCLLTLERSEQQNDELKVDPASFACCPDNSIDYAVMEKTRQAAAVPLCAGWSDVGCWASIWEVHDKDENGNVTKGDVILHDTHNSLVHGNGKLVTVIGLDNVVVVETKDATMVVHKDRVQDVKKLVKTLDEQGRPESQNHCLVYRPWGAYDSVDMGSRFQVKRITVKPGASLSLQKHHHRAEHWIVVSGTAQVTCDEKTFVLTENQSTYIPVAAVHRLANPGKIPLEIIEVQSGSYLGEDDIERLEDVYGRTEGVQSRSVAG</sequence>
<dbReference type="CDD" id="cd02509">
    <property type="entry name" value="GDP-M1P_Guanylyltransferase"/>
    <property type="match status" value="1"/>
</dbReference>
<keyword evidence="12" id="KW-0016">Alginate biosynthesis</keyword>
<dbReference type="InterPro" id="IPR005835">
    <property type="entry name" value="NTP_transferase_dom"/>
</dbReference>
<dbReference type="Gene3D" id="3.90.550.10">
    <property type="entry name" value="Spore Coat Polysaccharide Biosynthesis Protein SpsA, Chain A"/>
    <property type="match status" value="1"/>
</dbReference>
<evidence type="ECO:0000313" key="24">
    <source>
        <dbReference type="EMBL" id="AJE22538.1"/>
    </source>
</evidence>
<dbReference type="GO" id="GO:0004476">
    <property type="term" value="F:mannose-6-phosphate isomerase activity"/>
    <property type="evidence" value="ECO:0007669"/>
    <property type="project" value="UniProtKB-EC"/>
</dbReference>
<comment type="function">
    <text evidence="18">Produces a precursor for alginate polymerization. The alginate layer provides a protective barrier against host immune defenses and antibiotics.</text>
</comment>
<dbReference type="RefSeq" id="WP_039805755.1">
    <property type="nucleotide sequence ID" value="NZ_CP010415.1"/>
</dbReference>
<keyword evidence="13" id="KW-0342">GTP-binding</keyword>
<evidence type="ECO:0000256" key="10">
    <source>
        <dbReference type="ARBA" id="ARBA00022695"/>
    </source>
</evidence>
<dbReference type="AlphaFoldDB" id="A0A0C4WJ84"/>
<dbReference type="GO" id="GO:0004475">
    <property type="term" value="F:mannose-1-phosphate guanylyltransferase (GTP) activity"/>
    <property type="evidence" value="ECO:0007669"/>
    <property type="project" value="UniProtKB-EC"/>
</dbReference>
<dbReference type="SUPFAM" id="SSF51182">
    <property type="entry name" value="RmlC-like cupins"/>
    <property type="match status" value="1"/>
</dbReference>
<comment type="cofactor">
    <cofactor evidence="2">
        <name>Co(2+)</name>
        <dbReference type="ChEBI" id="CHEBI:48828"/>
    </cofactor>
</comment>
<organism evidence="24 25">
    <name type="scientific">Azotobacter chroococcum NCIMB 8003</name>
    <dbReference type="NCBI Taxonomy" id="1328314"/>
    <lineage>
        <taxon>Bacteria</taxon>
        <taxon>Pseudomonadati</taxon>
        <taxon>Pseudomonadota</taxon>
        <taxon>Gammaproteobacteria</taxon>
        <taxon>Pseudomonadales</taxon>
        <taxon>Pseudomonadaceae</taxon>
        <taxon>Azotobacter</taxon>
    </lineage>
</organism>
<dbReference type="PANTHER" id="PTHR46390">
    <property type="entry name" value="MANNOSE-1-PHOSPHATE GUANYLYLTRANSFERASE"/>
    <property type="match status" value="1"/>
</dbReference>
<keyword evidence="11" id="KW-0547">Nucleotide-binding</keyword>
<proteinExistence type="inferred from homology"/>
<evidence type="ECO:0000256" key="8">
    <source>
        <dbReference type="ARBA" id="ARBA00012387"/>
    </source>
</evidence>
<evidence type="ECO:0000256" key="20">
    <source>
        <dbReference type="RuleBase" id="RU004190"/>
    </source>
</evidence>
<dbReference type="GO" id="GO:0009298">
    <property type="term" value="P:GDP-mannose biosynthetic process"/>
    <property type="evidence" value="ECO:0007669"/>
    <property type="project" value="UniProtKB-UniPathway"/>
</dbReference>
<gene>
    <name evidence="24" type="primary">algA</name>
    <name evidence="24" type="ORF">Achr_31290</name>
</gene>
<dbReference type="Pfam" id="PF00483">
    <property type="entry name" value="NTP_transferase"/>
    <property type="match status" value="1"/>
</dbReference>
<dbReference type="InterPro" id="IPR006375">
    <property type="entry name" value="Man1P_GuaTrfase/Man6P_Isoase"/>
</dbReference>
<dbReference type="UniPathway" id="UPA00126">
    <property type="reaction ID" value="UER00930"/>
</dbReference>
<dbReference type="GO" id="GO:0042121">
    <property type="term" value="P:alginic acid biosynthetic process"/>
    <property type="evidence" value="ECO:0007669"/>
    <property type="project" value="UniProtKB-KW"/>
</dbReference>
<evidence type="ECO:0000256" key="6">
    <source>
        <dbReference type="ARBA" id="ARBA00011245"/>
    </source>
</evidence>
<accession>A0A0C4WJ84</accession>
<dbReference type="PROSITE" id="PS00018">
    <property type="entry name" value="EF_HAND_1"/>
    <property type="match status" value="1"/>
</dbReference>
<dbReference type="InterPro" id="IPR029044">
    <property type="entry name" value="Nucleotide-diphossugar_trans"/>
</dbReference>
<dbReference type="InterPro" id="IPR054566">
    <property type="entry name" value="ManC/GMP-like_b-helix"/>
</dbReference>
<dbReference type="Pfam" id="PF01050">
    <property type="entry name" value="MannoseP_isomer"/>
    <property type="match status" value="1"/>
</dbReference>
<evidence type="ECO:0000256" key="7">
    <source>
        <dbReference type="ARBA" id="ARBA00011956"/>
    </source>
</evidence>
<evidence type="ECO:0000259" key="23">
    <source>
        <dbReference type="Pfam" id="PF22640"/>
    </source>
</evidence>
<evidence type="ECO:0000256" key="11">
    <source>
        <dbReference type="ARBA" id="ARBA00022741"/>
    </source>
</evidence>
<dbReference type="NCBIfam" id="TIGR01479">
    <property type="entry name" value="GMP_PMI"/>
    <property type="match status" value="1"/>
</dbReference>
<dbReference type="Pfam" id="PF22640">
    <property type="entry name" value="ManC_GMP_beta-helix"/>
    <property type="match status" value="1"/>
</dbReference>
<evidence type="ECO:0000256" key="19">
    <source>
        <dbReference type="ARBA" id="ARBA00067387"/>
    </source>
</evidence>
<comment type="similarity">
    <text evidence="5 20">Belongs to the mannose-6-phosphate isomerase type 2 family.</text>
</comment>
<keyword evidence="15" id="KW-0511">Multifunctional enzyme</keyword>
<evidence type="ECO:0000256" key="9">
    <source>
        <dbReference type="ARBA" id="ARBA00022679"/>
    </source>
</evidence>
<evidence type="ECO:0000259" key="21">
    <source>
        <dbReference type="Pfam" id="PF00483"/>
    </source>
</evidence>
<keyword evidence="9 24" id="KW-0808">Transferase</keyword>
<dbReference type="SUPFAM" id="SSF53448">
    <property type="entry name" value="Nucleotide-diphospho-sugar transferases"/>
    <property type="match status" value="1"/>
</dbReference>
<evidence type="ECO:0000256" key="16">
    <source>
        <dbReference type="ARBA" id="ARBA00023285"/>
    </source>
</evidence>
<evidence type="ECO:0000256" key="17">
    <source>
        <dbReference type="ARBA" id="ARBA00047343"/>
    </source>
</evidence>
<dbReference type="GO" id="GO:0005525">
    <property type="term" value="F:GTP binding"/>
    <property type="evidence" value="ECO:0007669"/>
    <property type="project" value="UniProtKB-KW"/>
</dbReference>
<keyword evidence="10 24" id="KW-0548">Nucleotidyltransferase</keyword>
<dbReference type="InterPro" id="IPR001538">
    <property type="entry name" value="Man6P_isomerase-2_C"/>
</dbReference>
<dbReference type="InterPro" id="IPR049577">
    <property type="entry name" value="GMPP_N"/>
</dbReference>
<keyword evidence="25" id="KW-1185">Reference proteome</keyword>
<dbReference type="InterPro" id="IPR011051">
    <property type="entry name" value="RmlC_Cupin_sf"/>
</dbReference>
<evidence type="ECO:0000256" key="12">
    <source>
        <dbReference type="ARBA" id="ARBA00022841"/>
    </source>
</evidence>
<dbReference type="InterPro" id="IPR018247">
    <property type="entry name" value="EF_Hand_1_Ca_BS"/>
</dbReference>
<protein>
    <recommendedName>
        <fullName evidence="19">Alginate biosynthesis protein AlgA</fullName>
        <ecNumber evidence="8">2.7.7.13</ecNumber>
        <ecNumber evidence="7">5.3.1.8</ecNumber>
    </recommendedName>
</protein>
<name>A0A0C4WJ84_9GAMM</name>
<evidence type="ECO:0000256" key="5">
    <source>
        <dbReference type="ARBA" id="ARBA00006115"/>
    </source>
</evidence>
<evidence type="ECO:0000256" key="2">
    <source>
        <dbReference type="ARBA" id="ARBA00001941"/>
    </source>
</evidence>
<evidence type="ECO:0000256" key="15">
    <source>
        <dbReference type="ARBA" id="ARBA00023268"/>
    </source>
</evidence>
<dbReference type="KEGG" id="acx:Achr_31290"/>
<evidence type="ECO:0000256" key="4">
    <source>
        <dbReference type="ARBA" id="ARBA00004823"/>
    </source>
</evidence>
<evidence type="ECO:0000256" key="14">
    <source>
        <dbReference type="ARBA" id="ARBA00023235"/>
    </source>
</evidence>
<dbReference type="EC" id="2.7.7.13" evidence="8"/>
<comment type="pathway">
    <text evidence="4">Nucleotide-sugar biosynthesis; GDP-alpha-D-mannose biosynthesis; GDP-alpha-D-mannose from alpha-D-mannose 1-phosphate (GTP route): step 1/1.</text>
</comment>
<dbReference type="FunFam" id="3.90.550.10:FF:000046">
    <property type="entry name" value="Mannose-1-phosphate guanylyltransferase (GDP)"/>
    <property type="match status" value="1"/>
</dbReference>
<dbReference type="InterPro" id="IPR051161">
    <property type="entry name" value="Mannose-6P_isomerase_type2"/>
</dbReference>
<dbReference type="InterPro" id="IPR014710">
    <property type="entry name" value="RmlC-like_jellyroll"/>
</dbReference>